<dbReference type="OrthoDB" id="429626at2759"/>
<organism evidence="8 9">
    <name type="scientific">Coemansia javaensis</name>
    <dbReference type="NCBI Taxonomy" id="2761396"/>
    <lineage>
        <taxon>Eukaryota</taxon>
        <taxon>Fungi</taxon>
        <taxon>Fungi incertae sedis</taxon>
        <taxon>Zoopagomycota</taxon>
        <taxon>Kickxellomycotina</taxon>
        <taxon>Kickxellomycetes</taxon>
        <taxon>Kickxellales</taxon>
        <taxon>Kickxellaceae</taxon>
        <taxon>Coemansia</taxon>
    </lineage>
</organism>
<dbReference type="Proteomes" id="UP001140217">
    <property type="component" value="Unassembled WGS sequence"/>
</dbReference>
<keyword evidence="5" id="KW-0456">Lyase</keyword>
<dbReference type="NCBIfam" id="NF006870">
    <property type="entry name" value="PRK09364.1"/>
    <property type="match status" value="1"/>
</dbReference>
<sequence length="172" mass="17740">MVDVGGKSPTLRTARARGRVLMDRETFDLVRQDRIKKGNVLTVAQIAGIQGAKSCSQLIPLCHPLSLTKVAVDLALVSDSGRAAAAAAPSHAVEIEAHVSCEGKTGVEMEALAAVSAAALAVFDMCKAAGKGMVIDDIRVVEKTGGKSGTWRAPCQPGGAAAPPPQTLKVEE</sequence>
<keyword evidence="9" id="KW-1185">Reference proteome</keyword>
<dbReference type="Pfam" id="PF01967">
    <property type="entry name" value="MoaC"/>
    <property type="match status" value="1"/>
</dbReference>
<accession>A0A9W8LJK1</accession>
<dbReference type="InterPro" id="IPR023045">
    <property type="entry name" value="MoaC"/>
</dbReference>
<evidence type="ECO:0000313" key="8">
    <source>
        <dbReference type="EMBL" id="KAJ2783088.1"/>
    </source>
</evidence>
<proteinExistence type="predicted"/>
<feature type="domain" description="Molybdopterin cofactor biosynthesis C (MoaC)" evidence="7">
    <location>
        <begin position="1"/>
        <end position="146"/>
    </location>
</feature>
<dbReference type="InterPro" id="IPR050105">
    <property type="entry name" value="MoCo_biosynth_MoaA/MoaC"/>
</dbReference>
<evidence type="ECO:0000256" key="3">
    <source>
        <dbReference type="ARBA" id="ARBA00012575"/>
    </source>
</evidence>
<dbReference type="PANTHER" id="PTHR22960">
    <property type="entry name" value="MOLYBDOPTERIN COFACTOR SYNTHESIS PROTEIN A"/>
    <property type="match status" value="1"/>
</dbReference>
<feature type="region of interest" description="Disordered" evidence="6">
    <location>
        <begin position="146"/>
        <end position="172"/>
    </location>
</feature>
<name>A0A9W8LJK1_9FUNG</name>
<dbReference type="Gene3D" id="3.30.70.640">
    <property type="entry name" value="Molybdopterin cofactor biosynthesis C (MoaC) domain"/>
    <property type="match status" value="1"/>
</dbReference>
<evidence type="ECO:0000256" key="2">
    <source>
        <dbReference type="ARBA" id="ARBA00005046"/>
    </source>
</evidence>
<evidence type="ECO:0000259" key="7">
    <source>
        <dbReference type="Pfam" id="PF01967"/>
    </source>
</evidence>
<dbReference type="InterPro" id="IPR047594">
    <property type="entry name" value="MoaC_bact/euk"/>
</dbReference>
<dbReference type="CDD" id="cd01420">
    <property type="entry name" value="MoaC_PE"/>
    <property type="match status" value="1"/>
</dbReference>
<dbReference type="AlphaFoldDB" id="A0A9W8LJK1"/>
<protein>
    <recommendedName>
        <fullName evidence="3">cyclic pyranopterin monophosphate synthase</fullName>
        <ecNumber evidence="3">4.6.1.17</ecNumber>
    </recommendedName>
</protein>
<evidence type="ECO:0000313" key="9">
    <source>
        <dbReference type="Proteomes" id="UP001140217"/>
    </source>
</evidence>
<dbReference type="PANTHER" id="PTHR22960:SF0">
    <property type="entry name" value="MOLYBDENUM COFACTOR BIOSYNTHESIS PROTEIN 1"/>
    <property type="match status" value="1"/>
</dbReference>
<dbReference type="GO" id="GO:0061799">
    <property type="term" value="F:cyclic pyranopterin monophosphate synthase activity"/>
    <property type="evidence" value="ECO:0007669"/>
    <property type="project" value="UniProtKB-EC"/>
</dbReference>
<dbReference type="SUPFAM" id="SSF55040">
    <property type="entry name" value="Molybdenum cofactor biosynthesis protein C, MoaC"/>
    <property type="match status" value="1"/>
</dbReference>
<comment type="catalytic activity">
    <reaction evidence="1">
        <text>(8S)-3',8-cyclo-7,8-dihydroguanosine 5'-triphosphate = cyclic pyranopterin phosphate + diphosphate</text>
        <dbReference type="Rhea" id="RHEA:49580"/>
        <dbReference type="ChEBI" id="CHEBI:33019"/>
        <dbReference type="ChEBI" id="CHEBI:59648"/>
        <dbReference type="ChEBI" id="CHEBI:131766"/>
        <dbReference type="EC" id="4.6.1.17"/>
    </reaction>
</comment>
<reference evidence="8" key="1">
    <citation type="submission" date="2022-07" db="EMBL/GenBank/DDBJ databases">
        <title>Phylogenomic reconstructions and comparative analyses of Kickxellomycotina fungi.</title>
        <authorList>
            <person name="Reynolds N.K."/>
            <person name="Stajich J.E."/>
            <person name="Barry K."/>
            <person name="Grigoriev I.V."/>
            <person name="Crous P."/>
            <person name="Smith M.E."/>
        </authorList>
    </citation>
    <scope>NUCLEOTIDE SEQUENCE</scope>
    <source>
        <strain evidence="8">NBRC 105414</strain>
    </source>
</reference>
<dbReference type="GO" id="GO:0006777">
    <property type="term" value="P:Mo-molybdopterin cofactor biosynthetic process"/>
    <property type="evidence" value="ECO:0007669"/>
    <property type="project" value="UniProtKB-KW"/>
</dbReference>
<evidence type="ECO:0000256" key="4">
    <source>
        <dbReference type="ARBA" id="ARBA00023150"/>
    </source>
</evidence>
<dbReference type="InterPro" id="IPR002820">
    <property type="entry name" value="Mopterin_CF_biosynth-C_dom"/>
</dbReference>
<comment type="caution">
    <text evidence="8">The sequence shown here is derived from an EMBL/GenBank/DDBJ whole genome shotgun (WGS) entry which is preliminary data.</text>
</comment>
<gene>
    <name evidence="8" type="ORF">H4R18_001909</name>
</gene>
<dbReference type="EC" id="4.6.1.17" evidence="3"/>
<evidence type="ECO:0000256" key="5">
    <source>
        <dbReference type="ARBA" id="ARBA00023239"/>
    </source>
</evidence>
<dbReference type="GO" id="GO:0061798">
    <property type="term" value="F:GTP 3',8'-cyclase activity"/>
    <property type="evidence" value="ECO:0007669"/>
    <property type="project" value="TreeGrafter"/>
</dbReference>
<evidence type="ECO:0000256" key="6">
    <source>
        <dbReference type="SAM" id="MobiDB-lite"/>
    </source>
</evidence>
<dbReference type="EMBL" id="JANBUL010000055">
    <property type="protein sequence ID" value="KAJ2783088.1"/>
    <property type="molecule type" value="Genomic_DNA"/>
</dbReference>
<dbReference type="NCBIfam" id="TIGR00581">
    <property type="entry name" value="moaC"/>
    <property type="match status" value="1"/>
</dbReference>
<dbReference type="InterPro" id="IPR036522">
    <property type="entry name" value="MoaC_sf"/>
</dbReference>
<comment type="pathway">
    <text evidence="2">Cofactor biosynthesis; molybdopterin biosynthesis.</text>
</comment>
<evidence type="ECO:0000256" key="1">
    <source>
        <dbReference type="ARBA" id="ARBA00001637"/>
    </source>
</evidence>
<keyword evidence="4" id="KW-0501">Molybdenum cofactor biosynthesis</keyword>